<name>A0A0G4LC86_VERLO</name>
<sequence>MSKRTSSAVTNGSLKEGGDVSTPGQAEASSLL</sequence>
<organism evidence="2 3">
    <name type="scientific">Verticillium longisporum</name>
    <name type="common">Verticillium dahliae var. longisporum</name>
    <dbReference type="NCBI Taxonomy" id="100787"/>
    <lineage>
        <taxon>Eukaryota</taxon>
        <taxon>Fungi</taxon>
        <taxon>Dikarya</taxon>
        <taxon>Ascomycota</taxon>
        <taxon>Pezizomycotina</taxon>
        <taxon>Sordariomycetes</taxon>
        <taxon>Hypocreomycetidae</taxon>
        <taxon>Glomerellales</taxon>
        <taxon>Plectosphaerellaceae</taxon>
        <taxon>Verticillium</taxon>
    </lineage>
</organism>
<dbReference type="Proteomes" id="UP000044602">
    <property type="component" value="Unassembled WGS sequence"/>
</dbReference>
<evidence type="ECO:0000256" key="1">
    <source>
        <dbReference type="SAM" id="MobiDB-lite"/>
    </source>
</evidence>
<feature type="compositionally biased region" description="Polar residues" evidence="1">
    <location>
        <begin position="22"/>
        <end position="32"/>
    </location>
</feature>
<evidence type="ECO:0000313" key="2">
    <source>
        <dbReference type="EMBL" id="CRK19591.1"/>
    </source>
</evidence>
<feature type="compositionally biased region" description="Polar residues" evidence="1">
    <location>
        <begin position="1"/>
        <end position="13"/>
    </location>
</feature>
<feature type="region of interest" description="Disordered" evidence="1">
    <location>
        <begin position="1"/>
        <end position="32"/>
    </location>
</feature>
<dbReference type="AlphaFoldDB" id="A0A0G4LC86"/>
<keyword evidence="3" id="KW-1185">Reference proteome</keyword>
<evidence type="ECO:0000313" key="3">
    <source>
        <dbReference type="Proteomes" id="UP000044602"/>
    </source>
</evidence>
<accession>A0A0G4LC86</accession>
<protein>
    <submittedName>
        <fullName evidence="2">Uncharacterized protein</fullName>
    </submittedName>
</protein>
<proteinExistence type="predicted"/>
<reference evidence="3" key="1">
    <citation type="submission" date="2015-05" db="EMBL/GenBank/DDBJ databases">
        <authorList>
            <person name="Fogelqvist Johan"/>
        </authorList>
    </citation>
    <scope>NUCLEOTIDE SEQUENCE [LARGE SCALE GENOMIC DNA]</scope>
</reference>
<dbReference type="EMBL" id="CVQH01010935">
    <property type="protein sequence ID" value="CRK19591.1"/>
    <property type="molecule type" value="Genomic_DNA"/>
</dbReference>
<gene>
    <name evidence="2" type="ORF">BN1708_017759</name>
</gene>